<dbReference type="InterPro" id="IPR001173">
    <property type="entry name" value="Glyco_trans_2-like"/>
</dbReference>
<dbReference type="SUPFAM" id="SSF53448">
    <property type="entry name" value="Nucleotide-diphospho-sugar transferases"/>
    <property type="match status" value="1"/>
</dbReference>
<organism evidence="2 3">
    <name type="scientific">Sulfolobus tengchongensis</name>
    <dbReference type="NCBI Taxonomy" id="207809"/>
    <lineage>
        <taxon>Archaea</taxon>
        <taxon>Thermoproteota</taxon>
        <taxon>Thermoprotei</taxon>
        <taxon>Sulfolobales</taxon>
        <taxon>Sulfolobaceae</taxon>
        <taxon>Sulfolobus</taxon>
    </lineage>
</organism>
<dbReference type="EC" id="2.4.-.-" evidence="2"/>
<dbReference type="AlphaFoldDB" id="A0AAX4L1C8"/>
<protein>
    <submittedName>
        <fullName evidence="2">Glycosyltransferase</fullName>
        <ecNumber evidence="2">2.4.-.-</ecNumber>
    </submittedName>
</protein>
<keyword evidence="3" id="KW-1185">Reference proteome</keyword>
<dbReference type="Proteomes" id="UP001432202">
    <property type="component" value="Chromosome"/>
</dbReference>
<dbReference type="Pfam" id="PF00535">
    <property type="entry name" value="Glycos_transf_2"/>
    <property type="match status" value="1"/>
</dbReference>
<dbReference type="GO" id="GO:0016757">
    <property type="term" value="F:glycosyltransferase activity"/>
    <property type="evidence" value="ECO:0007669"/>
    <property type="project" value="UniProtKB-KW"/>
</dbReference>
<evidence type="ECO:0000259" key="1">
    <source>
        <dbReference type="Pfam" id="PF00535"/>
    </source>
</evidence>
<accession>A0AAX4L1C8</accession>
<dbReference type="PANTHER" id="PTHR10859:SF91">
    <property type="entry name" value="DOLICHYL-PHOSPHATE BETA-GLUCOSYLTRANSFERASE"/>
    <property type="match status" value="1"/>
</dbReference>
<name>A0AAX4L1C8_9CREN</name>
<feature type="domain" description="Glycosyltransferase 2-like" evidence="1">
    <location>
        <begin position="4"/>
        <end position="126"/>
    </location>
</feature>
<dbReference type="PANTHER" id="PTHR10859">
    <property type="entry name" value="GLYCOSYL TRANSFERASE"/>
    <property type="match status" value="1"/>
</dbReference>
<dbReference type="Gene3D" id="3.90.550.10">
    <property type="entry name" value="Spore Coat Polysaccharide Biosynthesis Protein SpsA, Chain A"/>
    <property type="match status" value="1"/>
</dbReference>
<dbReference type="InterPro" id="IPR029044">
    <property type="entry name" value="Nucleotide-diphossugar_trans"/>
</dbReference>
<dbReference type="RefSeq" id="WP_338602399.1">
    <property type="nucleotide sequence ID" value="NZ_CP146016.1"/>
</dbReference>
<keyword evidence="2" id="KW-0808">Transferase</keyword>
<dbReference type="GeneID" id="89335530"/>
<sequence length="243" mass="28410">MNISVVIPAYNEANRIGKTLNRLIQTLPRAEILVIFDGNDSTPHVVRNFPVKFYQSRERLGKGGALKKGIYESNFQKVLLLDADFPVTEKDLELLLNTDADLVVPKRKIIGMPFKRRFLHNAFILLTKMFFPSLASFSDFQSGVKIINREKALRVANELIINDLLFDVNLIYAFKRHKYSIKEIEISYIHDESDSKISKKLLKVILLMFFSLIKLRVYYSPFRKILYTKTYLKLQDYILRKLR</sequence>
<dbReference type="GO" id="GO:0006487">
    <property type="term" value="P:protein N-linked glycosylation"/>
    <property type="evidence" value="ECO:0007669"/>
    <property type="project" value="TreeGrafter"/>
</dbReference>
<evidence type="ECO:0000313" key="3">
    <source>
        <dbReference type="Proteomes" id="UP001432202"/>
    </source>
</evidence>
<gene>
    <name evidence="2" type="ORF">V6M85_02135</name>
</gene>
<dbReference type="EMBL" id="CP146016">
    <property type="protein sequence ID" value="WWQ60901.1"/>
    <property type="molecule type" value="Genomic_DNA"/>
</dbReference>
<reference evidence="2 3" key="1">
    <citation type="submission" date="2024-02" db="EMBL/GenBank/DDBJ databases">
        <title>STSV induces naive adaptation in Sulfolobus.</title>
        <authorList>
            <person name="Xiang X."/>
            <person name="Song M."/>
        </authorList>
    </citation>
    <scope>NUCLEOTIDE SEQUENCE [LARGE SCALE GENOMIC DNA]</scope>
    <source>
        <strain evidence="2 3">RT2</strain>
    </source>
</reference>
<proteinExistence type="predicted"/>
<evidence type="ECO:0000313" key="2">
    <source>
        <dbReference type="EMBL" id="WWQ60901.1"/>
    </source>
</evidence>
<keyword evidence="2" id="KW-0328">Glycosyltransferase</keyword>